<evidence type="ECO:0000313" key="2">
    <source>
        <dbReference type="Proteomes" id="UP000324222"/>
    </source>
</evidence>
<accession>A0A5B7CMH3</accession>
<protein>
    <submittedName>
        <fullName evidence="1">Uncharacterized protein</fullName>
    </submittedName>
</protein>
<gene>
    <name evidence="1" type="ORF">E2C01_001416</name>
</gene>
<organism evidence="1 2">
    <name type="scientific">Portunus trituberculatus</name>
    <name type="common">Swimming crab</name>
    <name type="synonym">Neptunus trituberculatus</name>
    <dbReference type="NCBI Taxonomy" id="210409"/>
    <lineage>
        <taxon>Eukaryota</taxon>
        <taxon>Metazoa</taxon>
        <taxon>Ecdysozoa</taxon>
        <taxon>Arthropoda</taxon>
        <taxon>Crustacea</taxon>
        <taxon>Multicrustacea</taxon>
        <taxon>Malacostraca</taxon>
        <taxon>Eumalacostraca</taxon>
        <taxon>Eucarida</taxon>
        <taxon>Decapoda</taxon>
        <taxon>Pleocyemata</taxon>
        <taxon>Brachyura</taxon>
        <taxon>Eubrachyura</taxon>
        <taxon>Portunoidea</taxon>
        <taxon>Portunidae</taxon>
        <taxon>Portuninae</taxon>
        <taxon>Portunus</taxon>
    </lineage>
</organism>
<dbReference type="AlphaFoldDB" id="A0A5B7CMH3"/>
<proteinExistence type="predicted"/>
<keyword evidence="2" id="KW-1185">Reference proteome</keyword>
<dbReference type="EMBL" id="VSRR010000045">
    <property type="protein sequence ID" value="MPC08823.1"/>
    <property type="molecule type" value="Genomic_DNA"/>
</dbReference>
<name>A0A5B7CMH3_PORTR</name>
<reference evidence="1 2" key="1">
    <citation type="submission" date="2019-05" db="EMBL/GenBank/DDBJ databases">
        <title>Another draft genome of Portunus trituberculatus and its Hox gene families provides insights of decapod evolution.</title>
        <authorList>
            <person name="Jeong J.-H."/>
            <person name="Song I."/>
            <person name="Kim S."/>
            <person name="Choi T."/>
            <person name="Kim D."/>
            <person name="Ryu S."/>
            <person name="Kim W."/>
        </authorList>
    </citation>
    <scope>NUCLEOTIDE SEQUENCE [LARGE SCALE GENOMIC DNA]</scope>
    <source>
        <tissue evidence="1">Muscle</tissue>
    </source>
</reference>
<dbReference type="Proteomes" id="UP000324222">
    <property type="component" value="Unassembled WGS sequence"/>
</dbReference>
<evidence type="ECO:0000313" key="1">
    <source>
        <dbReference type="EMBL" id="MPC08823.1"/>
    </source>
</evidence>
<sequence length="64" mass="7150">MQAVRQVAIAMPDNPDHEVRFHHNTAKSSQGVGVNRHRLTHSTAPKGFLNRVAPLHPMLVKCNM</sequence>
<comment type="caution">
    <text evidence="1">The sequence shown here is derived from an EMBL/GenBank/DDBJ whole genome shotgun (WGS) entry which is preliminary data.</text>
</comment>